<name>A0A2X2LRH2_SPHMU</name>
<evidence type="ECO:0000313" key="2">
    <source>
        <dbReference type="Proteomes" id="UP000251241"/>
    </source>
</evidence>
<sequence>MKKISLKTIDNQEILSREELKNIMGGFTGSGDSGFSSCTLTCDDAKKTKLSKDCGYGVSCSTDKSNIYCGGEKAETCPS</sequence>
<organism evidence="1 2">
    <name type="scientific">Sphingobacterium multivorum</name>
    <dbReference type="NCBI Taxonomy" id="28454"/>
    <lineage>
        <taxon>Bacteria</taxon>
        <taxon>Pseudomonadati</taxon>
        <taxon>Bacteroidota</taxon>
        <taxon>Sphingobacteriia</taxon>
        <taxon>Sphingobacteriales</taxon>
        <taxon>Sphingobacteriaceae</taxon>
        <taxon>Sphingobacterium</taxon>
    </lineage>
</organism>
<dbReference type="EMBL" id="UAUU01000011">
    <property type="protein sequence ID" value="SPZ92080.1"/>
    <property type="molecule type" value="Genomic_DNA"/>
</dbReference>
<reference evidence="1 2" key="1">
    <citation type="submission" date="2018-06" db="EMBL/GenBank/DDBJ databases">
        <authorList>
            <consortium name="Pathogen Informatics"/>
            <person name="Doyle S."/>
        </authorList>
    </citation>
    <scope>NUCLEOTIDE SEQUENCE [LARGE SCALE GENOMIC DNA]</scope>
    <source>
        <strain evidence="1 2">NCTC11343</strain>
    </source>
</reference>
<dbReference type="RefSeq" id="WP_146753119.1">
    <property type="nucleotide sequence ID" value="NZ_CP069793.1"/>
</dbReference>
<gene>
    <name evidence="1" type="ORF">NCTC11343_04134</name>
</gene>
<evidence type="ECO:0000313" key="1">
    <source>
        <dbReference type="EMBL" id="SPZ92080.1"/>
    </source>
</evidence>
<accession>A0A2X2LRH2</accession>
<dbReference type="Proteomes" id="UP000251241">
    <property type="component" value="Unassembled WGS sequence"/>
</dbReference>
<proteinExistence type="predicted"/>
<dbReference type="AlphaFoldDB" id="A0A2X2LRH2"/>
<protein>
    <submittedName>
        <fullName evidence="1">Uncharacterized protein</fullName>
    </submittedName>
</protein>
<dbReference type="GeneID" id="97182103"/>